<feature type="region of interest" description="Disordered" evidence="2">
    <location>
        <begin position="334"/>
        <end position="374"/>
    </location>
</feature>
<comment type="similarity">
    <text evidence="1">Belongs to the FAM98 family.</text>
</comment>
<gene>
    <name evidence="3" type="ORF">PPROV_000133300</name>
</gene>
<feature type="compositionally biased region" description="Gly residues" evidence="2">
    <location>
        <begin position="353"/>
        <end position="366"/>
    </location>
</feature>
<sequence>MAARDGGVPRLLDASMVDARLEVVDERMQSAGILREGMHNSSSLSFTKHASALTERLAYAVSDADVSPDAQNAHALLRASAAVSTGPQDVTISVVSALETVVAELQARRLLAVRDHEKAAQAAPMDVGEEIERDDEDPVNASLWKLATSAGVPLPRRVDAADVVRRVRASKAAKALAAAASAAQSSAKGKGVVNGEDVEMEAAEGTASDASGILSPSAAALARSGNASLVQAAKALDVEYAGRREMVLTRLRVTLDAFLLARRLANDAKCKAQATDLAAKGFSDIAARYGGDKVTVPLSAASEATASDVAALGAVSGHVDGVAQTAVKRVRIGRVPDRGGRPGAEPPSRVELGGWGGGRGGGGRGGRGGRGRRR</sequence>
<dbReference type="InterPro" id="IPR018797">
    <property type="entry name" value="FAM98"/>
</dbReference>
<dbReference type="PANTHER" id="PTHR31353">
    <property type="entry name" value="FAM98"/>
    <property type="match status" value="1"/>
</dbReference>
<organism evidence="3 4">
    <name type="scientific">Pycnococcus provasolii</name>
    <dbReference type="NCBI Taxonomy" id="41880"/>
    <lineage>
        <taxon>Eukaryota</taxon>
        <taxon>Viridiplantae</taxon>
        <taxon>Chlorophyta</taxon>
        <taxon>Pseudoscourfieldiophyceae</taxon>
        <taxon>Pseudoscourfieldiales</taxon>
        <taxon>Pycnococcaceae</taxon>
        <taxon>Pycnococcus</taxon>
    </lineage>
</organism>
<name>A0A830HBX3_9CHLO</name>
<dbReference type="AlphaFoldDB" id="A0A830HBX3"/>
<dbReference type="EMBL" id="BNJQ01000003">
    <property type="protein sequence ID" value="GHP02577.1"/>
    <property type="molecule type" value="Genomic_DNA"/>
</dbReference>
<accession>A0A830HBX3</accession>
<evidence type="ECO:0000313" key="3">
    <source>
        <dbReference type="EMBL" id="GHP02577.1"/>
    </source>
</evidence>
<comment type="caution">
    <text evidence="3">The sequence shown here is derived from an EMBL/GenBank/DDBJ whole genome shotgun (WGS) entry which is preliminary data.</text>
</comment>
<dbReference type="Proteomes" id="UP000660262">
    <property type="component" value="Unassembled WGS sequence"/>
</dbReference>
<protein>
    <submittedName>
        <fullName evidence="3">Uncharacterized protein</fullName>
    </submittedName>
</protein>
<evidence type="ECO:0000256" key="1">
    <source>
        <dbReference type="ARBA" id="ARBA00007218"/>
    </source>
</evidence>
<proteinExistence type="inferred from homology"/>
<evidence type="ECO:0000256" key="2">
    <source>
        <dbReference type="SAM" id="MobiDB-lite"/>
    </source>
</evidence>
<dbReference type="Pfam" id="PF10239">
    <property type="entry name" value="DUF2465"/>
    <property type="match status" value="1"/>
</dbReference>
<dbReference type="PANTHER" id="PTHR31353:SF1">
    <property type="entry name" value="PROTEIN FAM98B"/>
    <property type="match status" value="1"/>
</dbReference>
<reference evidence="3" key="1">
    <citation type="submission" date="2020-10" db="EMBL/GenBank/DDBJ databases">
        <title>Unveiling of a novel bifunctional photoreceptor, Dualchrome1, isolated from a cosmopolitan green alga.</title>
        <authorList>
            <person name="Suzuki S."/>
            <person name="Kawachi M."/>
        </authorList>
    </citation>
    <scope>NUCLEOTIDE SEQUENCE</scope>
    <source>
        <strain evidence="3">NIES 2893</strain>
    </source>
</reference>
<dbReference type="OrthoDB" id="512356at2759"/>
<keyword evidence="4" id="KW-1185">Reference proteome</keyword>
<evidence type="ECO:0000313" key="4">
    <source>
        <dbReference type="Proteomes" id="UP000660262"/>
    </source>
</evidence>